<reference evidence="2" key="1">
    <citation type="journal article" date="2020" name="Stud. Mycol.">
        <title>101 Dothideomycetes genomes: a test case for predicting lifestyles and emergence of pathogens.</title>
        <authorList>
            <person name="Haridas S."/>
            <person name="Albert R."/>
            <person name="Binder M."/>
            <person name="Bloem J."/>
            <person name="Labutti K."/>
            <person name="Salamov A."/>
            <person name="Andreopoulos B."/>
            <person name="Baker S."/>
            <person name="Barry K."/>
            <person name="Bills G."/>
            <person name="Bluhm B."/>
            <person name="Cannon C."/>
            <person name="Castanera R."/>
            <person name="Culley D."/>
            <person name="Daum C."/>
            <person name="Ezra D."/>
            <person name="Gonzalez J."/>
            <person name="Henrissat B."/>
            <person name="Kuo A."/>
            <person name="Liang C."/>
            <person name="Lipzen A."/>
            <person name="Lutzoni F."/>
            <person name="Magnuson J."/>
            <person name="Mondo S."/>
            <person name="Nolan M."/>
            <person name="Ohm R."/>
            <person name="Pangilinan J."/>
            <person name="Park H.-J."/>
            <person name="Ramirez L."/>
            <person name="Alfaro M."/>
            <person name="Sun H."/>
            <person name="Tritt A."/>
            <person name="Yoshinaga Y."/>
            <person name="Zwiers L.-H."/>
            <person name="Turgeon B."/>
            <person name="Goodwin S."/>
            <person name="Spatafora J."/>
            <person name="Crous P."/>
            <person name="Grigoriev I."/>
        </authorList>
    </citation>
    <scope>NUCLEOTIDE SEQUENCE</scope>
    <source>
        <strain evidence="2">Tuck. ex Michener</strain>
    </source>
</reference>
<dbReference type="Proteomes" id="UP000800092">
    <property type="component" value="Unassembled WGS sequence"/>
</dbReference>
<gene>
    <name evidence="2" type="ORF">EV356DRAFT_253480</name>
</gene>
<evidence type="ECO:0000256" key="1">
    <source>
        <dbReference type="SAM" id="Coils"/>
    </source>
</evidence>
<proteinExistence type="predicted"/>
<feature type="coiled-coil region" evidence="1">
    <location>
        <begin position="29"/>
        <end position="59"/>
    </location>
</feature>
<keyword evidence="3" id="KW-1185">Reference proteome</keyword>
<dbReference type="OrthoDB" id="3939738at2759"/>
<keyword evidence="1" id="KW-0175">Coiled coil</keyword>
<sequence length="519" mass="58164">MSDPFSVAGTAAGVISLGIQVCQGLVKYYQAWENQDEEIKETLKNLAREQEILELLQNTLTKQPPGFSTNVTQVEACVTQIKAEFDKLDVMLRKCQQTHIPNGLRETIKNVRKSLMYPFKRETIQDLKSSVAEVGRILAAAVSHLQLVLSSEHHQLLKTLINAILDHRVDFSSIKDTTSEITSKMEFVDQNIARILESNIKVENWTMSTQSDIFQVRSRLAEVGTDAEKSAKILPGLQRSANIMRTHVDEGFRVTQDSIQDLAQQVELMRLAIVSKPSLQRDVCDELGISSDALENGVQSTRLPPVLPTSATRRLRRQARHDLSCNCWERTASIYQSLLPWPSTMLFRSTKIHKRHNKHCPLHAYTNTRNDTIGVRFSWSKCFLASTLQLSLTLERGAGGTSISPALFYRPIVPYNAPAFAIFDRQVMTSRGALLDDEATPTPYLSSYLKTALCDLLHLFQERAASPQDMTIYGITLLYSACQLAYVVNAEAHDDFRDLLLGLISAGAPLNEILLDECV</sequence>
<protein>
    <recommendedName>
        <fullName evidence="4">Fungal N-terminal domain-containing protein</fullName>
    </recommendedName>
</protein>
<dbReference type="EMBL" id="ML991817">
    <property type="protein sequence ID" value="KAF2232238.1"/>
    <property type="molecule type" value="Genomic_DNA"/>
</dbReference>
<evidence type="ECO:0000313" key="3">
    <source>
        <dbReference type="Proteomes" id="UP000800092"/>
    </source>
</evidence>
<accession>A0A6A6H332</accession>
<dbReference type="AlphaFoldDB" id="A0A6A6H332"/>
<name>A0A6A6H332_VIRVR</name>
<evidence type="ECO:0008006" key="4">
    <source>
        <dbReference type="Google" id="ProtNLM"/>
    </source>
</evidence>
<evidence type="ECO:0000313" key="2">
    <source>
        <dbReference type="EMBL" id="KAF2232238.1"/>
    </source>
</evidence>
<organism evidence="2 3">
    <name type="scientific">Viridothelium virens</name>
    <name type="common">Speckled blister lichen</name>
    <name type="synonym">Trypethelium virens</name>
    <dbReference type="NCBI Taxonomy" id="1048519"/>
    <lineage>
        <taxon>Eukaryota</taxon>
        <taxon>Fungi</taxon>
        <taxon>Dikarya</taxon>
        <taxon>Ascomycota</taxon>
        <taxon>Pezizomycotina</taxon>
        <taxon>Dothideomycetes</taxon>
        <taxon>Dothideomycetes incertae sedis</taxon>
        <taxon>Trypetheliales</taxon>
        <taxon>Trypetheliaceae</taxon>
        <taxon>Viridothelium</taxon>
    </lineage>
</organism>